<reference evidence="2 3" key="1">
    <citation type="submission" date="2021-06" db="EMBL/GenBank/DDBJ databases">
        <title>Bacillus sp. RD4P76, an endophyte from a halophyte.</title>
        <authorList>
            <person name="Sun J.-Q."/>
        </authorList>
    </citation>
    <scope>NUCLEOTIDE SEQUENCE [LARGE SCALE GENOMIC DNA]</scope>
    <source>
        <strain evidence="2 3">JCM 17098</strain>
    </source>
</reference>
<dbReference type="InterPro" id="IPR029442">
    <property type="entry name" value="GyrI-like"/>
</dbReference>
<feature type="domain" description="AraC effector-binding" evidence="1">
    <location>
        <begin position="2"/>
        <end position="157"/>
    </location>
</feature>
<dbReference type="InterPro" id="IPR011256">
    <property type="entry name" value="Reg_factor_effector_dom_sf"/>
</dbReference>
<dbReference type="InterPro" id="IPR010499">
    <property type="entry name" value="AraC_E-bd"/>
</dbReference>
<dbReference type="SMART" id="SM00871">
    <property type="entry name" value="AraC_E_bind"/>
    <property type="match status" value="1"/>
</dbReference>
<sequence length="159" mass="18554">MTKYRVLTKPAYRAVGMKWEGSWAEVSGLKEVIHQMEKRVEELDGAVEATIQLGLSYHTRKDGFTHYSAFEVTKDQHVPTGMEEINIPEMMYLVTTHEKGENIGQTYVDITNYLKNSDYLPYSDETVPYDFLPIKHERYPLDRNKEDPHFEILIPIVKK</sequence>
<organism evidence="2 3">
    <name type="scientific">Evansella alkalicola</name>
    <dbReference type="NCBI Taxonomy" id="745819"/>
    <lineage>
        <taxon>Bacteria</taxon>
        <taxon>Bacillati</taxon>
        <taxon>Bacillota</taxon>
        <taxon>Bacilli</taxon>
        <taxon>Bacillales</taxon>
        <taxon>Bacillaceae</taxon>
        <taxon>Evansella</taxon>
    </lineage>
</organism>
<evidence type="ECO:0000313" key="2">
    <source>
        <dbReference type="EMBL" id="MBU9723370.1"/>
    </source>
</evidence>
<dbReference type="Gene3D" id="3.20.80.10">
    <property type="entry name" value="Regulatory factor, effector binding domain"/>
    <property type="match status" value="1"/>
</dbReference>
<dbReference type="Pfam" id="PF06445">
    <property type="entry name" value="GyrI-like"/>
    <property type="match status" value="1"/>
</dbReference>
<protein>
    <submittedName>
        <fullName evidence="2">GyrI-like domain-containing protein</fullName>
    </submittedName>
</protein>
<name>A0ABS6JYA5_9BACI</name>
<dbReference type="SUPFAM" id="SSF55136">
    <property type="entry name" value="Probable bacterial effector-binding domain"/>
    <property type="match status" value="1"/>
</dbReference>
<gene>
    <name evidence="2" type="ORF">KS407_18285</name>
</gene>
<evidence type="ECO:0000313" key="3">
    <source>
        <dbReference type="Proteomes" id="UP000790580"/>
    </source>
</evidence>
<dbReference type="RefSeq" id="WP_088074527.1">
    <property type="nucleotide sequence ID" value="NZ_JAHQCR010000075.1"/>
</dbReference>
<comment type="caution">
    <text evidence="2">The sequence shown here is derived from an EMBL/GenBank/DDBJ whole genome shotgun (WGS) entry which is preliminary data.</text>
</comment>
<evidence type="ECO:0000259" key="1">
    <source>
        <dbReference type="SMART" id="SM00871"/>
    </source>
</evidence>
<proteinExistence type="predicted"/>
<accession>A0ABS6JYA5</accession>
<keyword evidence="3" id="KW-1185">Reference proteome</keyword>
<dbReference type="Proteomes" id="UP000790580">
    <property type="component" value="Unassembled WGS sequence"/>
</dbReference>
<dbReference type="EMBL" id="JAHQCR010000075">
    <property type="protein sequence ID" value="MBU9723370.1"/>
    <property type="molecule type" value="Genomic_DNA"/>
</dbReference>